<keyword evidence="1" id="KW-0812">Transmembrane</keyword>
<reference evidence="2 3" key="1">
    <citation type="journal article" date="2009" name="Proc. Natl. Acad. Sci. U.S.A.">
        <title>Eukaryote-to-eukaryote gene transfer events revealed by the genome sequence of the wine yeast Saccharomyces cerevisiae EC1118.</title>
        <authorList>
            <person name="Novo M."/>
            <person name="Bigey F."/>
            <person name="Beyne E."/>
            <person name="Galeote V."/>
            <person name="Gavory F."/>
            <person name="Mallet S."/>
            <person name="Cambot B."/>
            <person name="Legras J.L."/>
            <person name="Wincker P."/>
            <person name="Casaregola S."/>
            <person name="Dequin S."/>
        </authorList>
    </citation>
    <scope>NUCLEOTIDE SEQUENCE [LARGE SCALE GENOMIC DNA]</scope>
    <source>
        <strain evidence="3">Lalvin EC1118 / Prise de mousse</strain>
    </source>
</reference>
<proteinExistence type="predicted"/>
<dbReference type="HOGENOM" id="CLU_1960841_0_0_1"/>
<dbReference type="EMBL" id="FN393082">
    <property type="protein sequence ID" value="CAY82142.1"/>
    <property type="molecule type" value="Genomic_DNA"/>
</dbReference>
<dbReference type="Proteomes" id="UP000000286">
    <property type="component" value="Chromosome XIII"/>
</dbReference>
<protein>
    <submittedName>
        <fullName evidence="2">EC1118_1M3_5237p</fullName>
    </submittedName>
</protein>
<gene>
    <name evidence="2" type="ORF">EC1118_1M3_5237g</name>
</gene>
<organism evidence="2 3">
    <name type="scientific">Saccharomyces cerevisiae (strain Lalvin EC1118 / Prise de mousse)</name>
    <name type="common">Baker's yeast</name>
    <dbReference type="NCBI Taxonomy" id="643680"/>
    <lineage>
        <taxon>Eukaryota</taxon>
        <taxon>Fungi</taxon>
        <taxon>Dikarya</taxon>
        <taxon>Ascomycota</taxon>
        <taxon>Saccharomycotina</taxon>
        <taxon>Saccharomycetes</taxon>
        <taxon>Saccharomycetales</taxon>
        <taxon>Saccharomycetaceae</taxon>
        <taxon>Saccharomyces</taxon>
    </lineage>
</organism>
<feature type="transmembrane region" description="Helical" evidence="1">
    <location>
        <begin position="98"/>
        <end position="120"/>
    </location>
</feature>
<name>C8ZFH6_YEAS8</name>
<accession>C8ZFH6</accession>
<keyword evidence="1" id="KW-0472">Membrane</keyword>
<keyword evidence="1" id="KW-1133">Transmembrane helix</keyword>
<evidence type="ECO:0000313" key="2">
    <source>
        <dbReference type="EMBL" id="CAY82142.1"/>
    </source>
</evidence>
<sequence>MIGTSSLYQLLKITFFYPYATVLKVGKVGVVVRIVDGAFGPVSLLFWLLGWKIPSKRVPSSNSCGLDTKSPAKNGAMSIKRSTPSITKYREKYFETILLLNALCFRVKILLCAIILLGFIQNSTIVCQ</sequence>
<evidence type="ECO:0000313" key="3">
    <source>
        <dbReference type="Proteomes" id="UP000000286"/>
    </source>
</evidence>
<feature type="transmembrane region" description="Helical" evidence="1">
    <location>
        <begin position="30"/>
        <end position="51"/>
    </location>
</feature>
<evidence type="ECO:0000256" key="1">
    <source>
        <dbReference type="SAM" id="Phobius"/>
    </source>
</evidence>
<dbReference type="AlphaFoldDB" id="C8ZFH6"/>